<keyword evidence="5" id="KW-1185">Reference proteome</keyword>
<dbReference type="SUPFAM" id="SSF53474">
    <property type="entry name" value="alpha/beta-Hydrolases"/>
    <property type="match status" value="1"/>
</dbReference>
<evidence type="ECO:0000256" key="2">
    <source>
        <dbReference type="ARBA" id="ARBA00023098"/>
    </source>
</evidence>
<sequence>MLTDSAENLTQPERDAARIATTVDAMALIRKWDYACEEHTVSGKDGTRLTIQRILPSGFSASRHHQPPPVLLWPGFGGSANCFLCAPSREGNLAFLLADAGFDVWLGNPRGVVYTQFFNEKDGGANPWAFSIDDIIHYDVPATVDFVLAKTRSKQLTYVCVSQGTTTIFAALSIMEDLNRKINLVIALAPTLKPVHAALTPILHPIFRGYRWVAGDRAFPSTLSEVAKQYAPPFLTSKFMSLCTYIGFQWDCSKIGDDARQMAMMPHSFHGTSTRVVDTMEDSVSFSHYIILSAKKRGFTHLFDHVTHAAASPVKYPTKHITTPLHLMYSRSDSITDINVLQVHLPSHTVFTEIENYSHPEFLWGTDAPEKIFGKVLSLIFEAVSDNAKK</sequence>
<dbReference type="GO" id="GO:0016042">
    <property type="term" value="P:lipid catabolic process"/>
    <property type="evidence" value="ECO:0007669"/>
    <property type="project" value="UniProtKB-KW"/>
</dbReference>
<dbReference type="InterPro" id="IPR000073">
    <property type="entry name" value="AB_hydrolase_1"/>
</dbReference>
<keyword evidence="1" id="KW-0442">Lipid degradation</keyword>
<dbReference type="Pfam" id="PF00561">
    <property type="entry name" value="Abhydrolase_1"/>
    <property type="match status" value="1"/>
</dbReference>
<feature type="domain" description="AB hydrolase-1" evidence="3">
    <location>
        <begin position="68"/>
        <end position="193"/>
    </location>
</feature>
<dbReference type="Proteomes" id="UP000320333">
    <property type="component" value="Unassembled WGS sequence"/>
</dbReference>
<organism evidence="4 5">
    <name type="scientific">Chytriomyces confervae</name>
    <dbReference type="NCBI Taxonomy" id="246404"/>
    <lineage>
        <taxon>Eukaryota</taxon>
        <taxon>Fungi</taxon>
        <taxon>Fungi incertae sedis</taxon>
        <taxon>Chytridiomycota</taxon>
        <taxon>Chytridiomycota incertae sedis</taxon>
        <taxon>Chytridiomycetes</taxon>
        <taxon>Chytridiales</taxon>
        <taxon>Chytriomycetaceae</taxon>
        <taxon>Chytriomyces</taxon>
    </lineage>
</organism>
<dbReference type="STRING" id="246404.A0A507FM82"/>
<keyword evidence="2" id="KW-0443">Lipid metabolism</keyword>
<dbReference type="InterPro" id="IPR029058">
    <property type="entry name" value="AB_hydrolase_fold"/>
</dbReference>
<evidence type="ECO:0000256" key="1">
    <source>
        <dbReference type="ARBA" id="ARBA00022963"/>
    </source>
</evidence>
<reference evidence="4 5" key="1">
    <citation type="journal article" date="2019" name="Sci. Rep.">
        <title>Comparative genomics of chytrid fungi reveal insights into the obligate biotrophic and pathogenic lifestyle of Synchytrium endobioticum.</title>
        <authorList>
            <person name="van de Vossenberg B.T.L.H."/>
            <person name="Warris S."/>
            <person name="Nguyen H.D.T."/>
            <person name="van Gent-Pelzer M.P.E."/>
            <person name="Joly D.L."/>
            <person name="van de Geest H.C."/>
            <person name="Bonants P.J.M."/>
            <person name="Smith D.S."/>
            <person name="Levesque C.A."/>
            <person name="van der Lee T.A.J."/>
        </authorList>
    </citation>
    <scope>NUCLEOTIDE SEQUENCE [LARGE SCALE GENOMIC DNA]</scope>
    <source>
        <strain evidence="4 5">CBS 675.73</strain>
    </source>
</reference>
<dbReference type="EMBL" id="QEAP01000056">
    <property type="protein sequence ID" value="TPX76137.1"/>
    <property type="molecule type" value="Genomic_DNA"/>
</dbReference>
<dbReference type="OrthoDB" id="9974421at2759"/>
<comment type="caution">
    <text evidence="4">The sequence shown here is derived from an EMBL/GenBank/DDBJ whole genome shotgun (WGS) entry which is preliminary data.</text>
</comment>
<dbReference type="PANTHER" id="PTHR11005">
    <property type="entry name" value="LYSOSOMAL ACID LIPASE-RELATED"/>
    <property type="match status" value="1"/>
</dbReference>
<proteinExistence type="predicted"/>
<gene>
    <name evidence="4" type="ORF">CcCBS67573_g02602</name>
</gene>
<evidence type="ECO:0000259" key="3">
    <source>
        <dbReference type="Pfam" id="PF00561"/>
    </source>
</evidence>
<accession>A0A507FM82</accession>
<evidence type="ECO:0000313" key="5">
    <source>
        <dbReference type="Proteomes" id="UP000320333"/>
    </source>
</evidence>
<evidence type="ECO:0000313" key="4">
    <source>
        <dbReference type="EMBL" id="TPX76137.1"/>
    </source>
</evidence>
<name>A0A507FM82_9FUNG</name>
<dbReference type="AlphaFoldDB" id="A0A507FM82"/>
<protein>
    <recommendedName>
        <fullName evidence="3">AB hydrolase-1 domain-containing protein</fullName>
    </recommendedName>
</protein>
<dbReference type="Gene3D" id="3.40.50.1820">
    <property type="entry name" value="alpha/beta hydrolase"/>
    <property type="match status" value="1"/>
</dbReference>